<dbReference type="EMBL" id="UOFJ01000025">
    <property type="protein sequence ID" value="VAW61146.1"/>
    <property type="molecule type" value="Genomic_DNA"/>
</dbReference>
<dbReference type="AlphaFoldDB" id="A0A3B0XY79"/>
<protein>
    <submittedName>
        <fullName evidence="1">Uncharacterized protein</fullName>
    </submittedName>
</protein>
<evidence type="ECO:0000313" key="1">
    <source>
        <dbReference type="EMBL" id="VAW61146.1"/>
    </source>
</evidence>
<gene>
    <name evidence="1" type="ORF">MNBD_GAMMA10-306</name>
</gene>
<accession>A0A3B0XY79</accession>
<organism evidence="1">
    <name type="scientific">hydrothermal vent metagenome</name>
    <dbReference type="NCBI Taxonomy" id="652676"/>
    <lineage>
        <taxon>unclassified sequences</taxon>
        <taxon>metagenomes</taxon>
        <taxon>ecological metagenomes</taxon>
    </lineage>
</organism>
<sequence length="37" mass="3955">MILGLIQVKASHTDSFDFFGGDQSDNSADAASAVYLY</sequence>
<proteinExistence type="predicted"/>
<reference evidence="1" key="1">
    <citation type="submission" date="2018-06" db="EMBL/GenBank/DDBJ databases">
        <authorList>
            <person name="Zhirakovskaya E."/>
        </authorList>
    </citation>
    <scope>NUCLEOTIDE SEQUENCE</scope>
</reference>
<name>A0A3B0XY79_9ZZZZ</name>